<keyword evidence="9 11" id="KW-0012">Acyltransferase</keyword>
<comment type="similarity">
    <text evidence="11">Belongs to the DHHC palmitoyltransferase family. PFA4 subfamily.</text>
</comment>
<feature type="compositionally biased region" description="Acidic residues" evidence="13">
    <location>
        <begin position="432"/>
        <end position="444"/>
    </location>
</feature>
<evidence type="ECO:0000256" key="5">
    <source>
        <dbReference type="ARBA" id="ARBA00022989"/>
    </source>
</evidence>
<comment type="caution">
    <text evidence="15">The sequence shown here is derived from an EMBL/GenBank/DDBJ whole genome shotgun (WGS) entry which is preliminary data.</text>
</comment>
<evidence type="ECO:0000256" key="12">
    <source>
        <dbReference type="RuleBase" id="RU079119"/>
    </source>
</evidence>
<dbReference type="GO" id="GO:0019706">
    <property type="term" value="F:protein-cysteine S-palmitoyltransferase activity"/>
    <property type="evidence" value="ECO:0007669"/>
    <property type="project" value="UniProtKB-UniRule"/>
</dbReference>
<evidence type="ECO:0000256" key="6">
    <source>
        <dbReference type="ARBA" id="ARBA00023136"/>
    </source>
</evidence>
<sequence>MMSQPLWRDKQHVGFEHSSVLSTASQGAEMFSEDFSISQLAVPAVSILISFLAYTSQYFFLHFEALPLTKDETWKINIFALCIWICYYRACFVDPGRLPKSEKRPEPKDQEGDGLTGRQRWCRRCEAYKPPRAHHCKTCKRCIPKMDHHCPWTSNCVSHFTYPHFIRFLFYAVVGMSYLESCLWQRGSFVWKNSNLPSYLGPRLGQLIHLFILFVVNSLTVFALFVLLLRSLWSLGTNTTTIESWEIERHATLVRRSRVLGGYLEGPGGIRIQIRKQEYPYDIGIWANIKQGMGGSANFISWFWPLAATPDRCTGWEYETNDFEDPGVSWPPPDPDRIPMPINTSLGPNAPPPYANVQEQVDAFNRRKNEDMKRFTANSGLQRRKPFHDRYQRDEFAPSESDESEPQSGNDSDEGEESWRNAEGERLRDFGVDEEAEFYDEEDIPLGVLLQQRRQQQSSN</sequence>
<keyword evidence="6 11" id="KW-0472">Membrane</keyword>
<comment type="subcellular location">
    <subcellularLocation>
        <location evidence="11">Endoplasmic reticulum membrane</location>
        <topology evidence="11">Multi-pass membrane protein</topology>
    </subcellularLocation>
    <subcellularLocation>
        <location evidence="1">Membrane</location>
        <topology evidence="1">Multi-pass membrane protein</topology>
    </subcellularLocation>
</comment>
<evidence type="ECO:0000256" key="7">
    <source>
        <dbReference type="ARBA" id="ARBA00023139"/>
    </source>
</evidence>
<feature type="compositionally biased region" description="Basic and acidic residues" evidence="13">
    <location>
        <begin position="417"/>
        <end position="431"/>
    </location>
</feature>
<dbReference type="InterPro" id="IPR033682">
    <property type="entry name" value="PFA4"/>
</dbReference>
<dbReference type="PROSITE" id="PS50216">
    <property type="entry name" value="DHHC"/>
    <property type="match status" value="1"/>
</dbReference>
<dbReference type="InterPro" id="IPR001594">
    <property type="entry name" value="Palmitoyltrfase_DHHC"/>
</dbReference>
<comment type="catalytic activity">
    <reaction evidence="10 11 12">
        <text>L-cysteinyl-[protein] + hexadecanoyl-CoA = S-hexadecanoyl-L-cysteinyl-[protein] + CoA</text>
        <dbReference type="Rhea" id="RHEA:36683"/>
        <dbReference type="Rhea" id="RHEA-COMP:10131"/>
        <dbReference type="Rhea" id="RHEA-COMP:11032"/>
        <dbReference type="ChEBI" id="CHEBI:29950"/>
        <dbReference type="ChEBI" id="CHEBI:57287"/>
        <dbReference type="ChEBI" id="CHEBI:57379"/>
        <dbReference type="ChEBI" id="CHEBI:74151"/>
        <dbReference type="EC" id="2.3.1.225"/>
    </reaction>
</comment>
<comment type="function">
    <text evidence="11">Mediates the reversible addition of palmitate to target proteins, thereby regulating their membrane association and biological function.</text>
</comment>
<protein>
    <recommendedName>
        <fullName evidence="11">Palmitoyltransferase PFA4</fullName>
        <ecNumber evidence="11">2.3.1.225</ecNumber>
    </recommendedName>
    <alternativeName>
        <fullName evidence="11">Protein S-acyltransferase</fullName>
        <shortName evidence="11">PAT</shortName>
    </alternativeName>
    <alternativeName>
        <fullName evidence="11">Protein fatty acyltransferase 4</fullName>
    </alternativeName>
</protein>
<keyword evidence="7 11" id="KW-0564">Palmitate</keyword>
<dbReference type="InterPro" id="IPR039859">
    <property type="entry name" value="PFA4/ZDH16/20/ERF2-like"/>
</dbReference>
<evidence type="ECO:0000259" key="14">
    <source>
        <dbReference type="Pfam" id="PF01529"/>
    </source>
</evidence>
<dbReference type="Pfam" id="PF01529">
    <property type="entry name" value="DHHC"/>
    <property type="match status" value="1"/>
</dbReference>
<dbReference type="EMBL" id="LXJU01000015">
    <property type="protein sequence ID" value="OGE51020.1"/>
    <property type="molecule type" value="Genomic_DNA"/>
</dbReference>
<dbReference type="EC" id="2.3.1.225" evidence="11"/>
<evidence type="ECO:0000313" key="16">
    <source>
        <dbReference type="Proteomes" id="UP000177622"/>
    </source>
</evidence>
<dbReference type="OrthoDB" id="331948at2759"/>
<keyword evidence="5 11" id="KW-1133">Transmembrane helix</keyword>
<feature type="transmembrane region" description="Helical" evidence="11 12">
    <location>
        <begin position="207"/>
        <end position="229"/>
    </location>
</feature>
<keyword evidence="16" id="KW-1185">Reference proteome</keyword>
<accession>A0A1F5LDD5</accession>
<feature type="transmembrane region" description="Helical" evidence="11 12">
    <location>
        <begin position="40"/>
        <end position="61"/>
    </location>
</feature>
<evidence type="ECO:0000256" key="2">
    <source>
        <dbReference type="ARBA" id="ARBA00022679"/>
    </source>
</evidence>
<dbReference type="PANTHER" id="PTHR12246">
    <property type="entry name" value="PALMITOYLTRANSFERASE ZDHHC16"/>
    <property type="match status" value="1"/>
</dbReference>
<organism evidence="15 16">
    <name type="scientific">Penicillium arizonense</name>
    <dbReference type="NCBI Taxonomy" id="1835702"/>
    <lineage>
        <taxon>Eukaryota</taxon>
        <taxon>Fungi</taxon>
        <taxon>Dikarya</taxon>
        <taxon>Ascomycota</taxon>
        <taxon>Pezizomycotina</taxon>
        <taxon>Eurotiomycetes</taxon>
        <taxon>Eurotiomycetidae</taxon>
        <taxon>Eurotiales</taxon>
        <taxon>Aspergillaceae</taxon>
        <taxon>Penicillium</taxon>
    </lineage>
</organism>
<gene>
    <name evidence="11" type="primary">PFA4</name>
    <name evidence="15" type="ORF">PENARI_c015G08012</name>
</gene>
<dbReference type="AlphaFoldDB" id="A0A1F5LDD5"/>
<evidence type="ECO:0000256" key="3">
    <source>
        <dbReference type="ARBA" id="ARBA00022692"/>
    </source>
</evidence>
<evidence type="ECO:0000313" key="15">
    <source>
        <dbReference type="EMBL" id="OGE51020.1"/>
    </source>
</evidence>
<evidence type="ECO:0000256" key="10">
    <source>
        <dbReference type="ARBA" id="ARBA00048048"/>
    </source>
</evidence>
<keyword evidence="4 11" id="KW-0256">Endoplasmic reticulum</keyword>
<evidence type="ECO:0000256" key="8">
    <source>
        <dbReference type="ARBA" id="ARBA00023288"/>
    </source>
</evidence>
<dbReference type="STRING" id="1835702.A0A1F5LDD5"/>
<dbReference type="Proteomes" id="UP000177622">
    <property type="component" value="Unassembled WGS sequence"/>
</dbReference>
<dbReference type="GO" id="GO:0005789">
    <property type="term" value="C:endoplasmic reticulum membrane"/>
    <property type="evidence" value="ECO:0007669"/>
    <property type="project" value="UniProtKB-SubCell"/>
</dbReference>
<feature type="transmembrane region" description="Helical" evidence="11 12">
    <location>
        <begin position="168"/>
        <end position="187"/>
    </location>
</feature>
<keyword evidence="2 11" id="KW-0808">Transferase</keyword>
<reference evidence="15 16" key="1">
    <citation type="journal article" date="2016" name="Sci. Rep.">
        <title>Penicillium arizonense, a new, genome sequenced fungal species, reveals a high chemical diversity in secreted metabolites.</title>
        <authorList>
            <person name="Grijseels S."/>
            <person name="Nielsen J.C."/>
            <person name="Randelovic M."/>
            <person name="Nielsen J."/>
            <person name="Nielsen K.F."/>
            <person name="Workman M."/>
            <person name="Frisvad J.C."/>
        </authorList>
    </citation>
    <scope>NUCLEOTIDE SEQUENCE [LARGE SCALE GENOMIC DNA]</scope>
    <source>
        <strain evidence="15 16">CBS 141311</strain>
    </source>
</reference>
<feature type="domain" description="Palmitoyltransferase DHHC" evidence="14">
    <location>
        <begin position="117"/>
        <end position="246"/>
    </location>
</feature>
<evidence type="ECO:0000256" key="11">
    <source>
        <dbReference type="HAMAP-Rule" id="MF_03199"/>
    </source>
</evidence>
<feature type="region of interest" description="Disordered" evidence="13">
    <location>
        <begin position="374"/>
        <end position="446"/>
    </location>
</feature>
<feature type="compositionally biased region" description="Acidic residues" evidence="13">
    <location>
        <begin position="400"/>
        <end position="416"/>
    </location>
</feature>
<evidence type="ECO:0000256" key="1">
    <source>
        <dbReference type="ARBA" id="ARBA00004141"/>
    </source>
</evidence>
<keyword evidence="8 11" id="KW-0449">Lipoprotein</keyword>
<dbReference type="HAMAP" id="MF_03199">
    <property type="entry name" value="DHHC_PAT_PFA4"/>
    <property type="match status" value="1"/>
</dbReference>
<proteinExistence type="inferred from homology"/>
<name>A0A1F5LDD5_PENAI</name>
<evidence type="ECO:0000256" key="13">
    <source>
        <dbReference type="SAM" id="MobiDB-lite"/>
    </source>
</evidence>
<keyword evidence="3 11" id="KW-0812">Transmembrane</keyword>
<feature type="active site" description="S-palmitoyl cysteine intermediate" evidence="11">
    <location>
        <position position="150"/>
    </location>
</feature>
<evidence type="ECO:0000256" key="4">
    <source>
        <dbReference type="ARBA" id="ARBA00022824"/>
    </source>
</evidence>
<comment type="domain">
    <text evidence="11 12">The DHHC domain is required for palmitoyltransferase activity.</text>
</comment>
<evidence type="ECO:0000256" key="9">
    <source>
        <dbReference type="ARBA" id="ARBA00023315"/>
    </source>
</evidence>
<feature type="transmembrane region" description="Helical" evidence="11 12">
    <location>
        <begin position="73"/>
        <end position="90"/>
    </location>
</feature>